<organism evidence="2 3">
    <name type="scientific">Strongyloides venezuelensis</name>
    <name type="common">Threadworm</name>
    <dbReference type="NCBI Taxonomy" id="75913"/>
    <lineage>
        <taxon>Eukaryota</taxon>
        <taxon>Metazoa</taxon>
        <taxon>Ecdysozoa</taxon>
        <taxon>Nematoda</taxon>
        <taxon>Chromadorea</taxon>
        <taxon>Rhabditida</taxon>
        <taxon>Tylenchina</taxon>
        <taxon>Panagrolaimomorpha</taxon>
        <taxon>Strongyloidoidea</taxon>
        <taxon>Strongyloididae</taxon>
        <taxon>Strongyloides</taxon>
    </lineage>
</organism>
<evidence type="ECO:0000313" key="3">
    <source>
        <dbReference type="WBParaSite" id="SVE_1590400.1"/>
    </source>
</evidence>
<dbReference type="STRING" id="75913.A0A0K0FU92"/>
<dbReference type="InterPro" id="IPR045667">
    <property type="entry name" value="ORC3_N"/>
</dbReference>
<dbReference type="Proteomes" id="UP000035680">
    <property type="component" value="Unassembled WGS sequence"/>
</dbReference>
<dbReference type="WBParaSite" id="SVE_1590400.1">
    <property type="protein sequence ID" value="SVE_1590400.1"/>
    <property type="gene ID" value="SVE_1590400"/>
</dbReference>
<evidence type="ECO:0000313" key="2">
    <source>
        <dbReference type="Proteomes" id="UP000035680"/>
    </source>
</evidence>
<evidence type="ECO:0000259" key="1">
    <source>
        <dbReference type="Pfam" id="PF07034"/>
    </source>
</evidence>
<accession>A0A0K0FU92</accession>
<dbReference type="AlphaFoldDB" id="A0A0K0FU92"/>
<sequence>MEKLLEQVQEALESPDGFDNLDEVIEKSINTDRGDLISTIVFERGFCDVTRRLNNLSENLITICSSDQSFDIPTFNKLLLTNINNISSSSWSSLTDMKHLHLTADRTKKLYIVIKQTESFPSTTIDKIITTLYELKLPVILICCVSTNRDSLFLKCSRSNYLLLDIKYASVNSPEVIFDKVWSNIQLNKNIPFIFSNQIIDKARESYFNYSYSIKDIQKYLELSIAFHFNKINNGHVIIDKSNDFPSYKDAFVDTLLLLYDMTRGYYSKKSIWYLYSMIYSNDGNLFDNTDGTEFFRWLSVWNVWGKEKFIECLEEINVILNESDCEFLKCLCDDVKMLLKRLNSLDKRIEEETKNQQTKFNNIGNVEVKKANNKNKIRINKDERQRILRDKMEYKKNCDLFSKDKKDIFEFLSRFFKLTFSNMCSVKGFSYYFIGNISFMQRLIDPPSDYYIDIDLNHLLNNSDQYSNLNTNDKLDVPLSYKLLQSLTNIHTTKPISIEKWKQAFINDCSSDERMDSRFRKTLKVLKQLRVIKDASENNVEKIVCSQHSYTFAQ</sequence>
<name>A0A0K0FU92_STRVS</name>
<protein>
    <submittedName>
        <fullName evidence="3">ORC3_N domain-containing protein</fullName>
    </submittedName>
</protein>
<dbReference type="Pfam" id="PF07034">
    <property type="entry name" value="ORC3_N"/>
    <property type="match status" value="1"/>
</dbReference>
<reference evidence="2" key="1">
    <citation type="submission" date="2014-07" db="EMBL/GenBank/DDBJ databases">
        <authorList>
            <person name="Martin A.A"/>
            <person name="De Silva N."/>
        </authorList>
    </citation>
    <scope>NUCLEOTIDE SEQUENCE</scope>
</reference>
<reference evidence="3" key="2">
    <citation type="submission" date="2015-08" db="UniProtKB">
        <authorList>
            <consortium name="WormBaseParasite"/>
        </authorList>
    </citation>
    <scope>IDENTIFICATION</scope>
</reference>
<keyword evidence="2" id="KW-1185">Reference proteome</keyword>
<proteinExistence type="predicted"/>
<feature type="domain" description="Origin recognition complex subunit 3 N-terminal" evidence="1">
    <location>
        <begin position="89"/>
        <end position="230"/>
    </location>
</feature>